<dbReference type="EMBL" id="SRYG01000019">
    <property type="protein sequence ID" value="TGY65335.1"/>
    <property type="molecule type" value="Genomic_DNA"/>
</dbReference>
<gene>
    <name evidence="1" type="ORF">E5336_09250</name>
</gene>
<comment type="caution">
    <text evidence="1">The sequence shown here is derived from an EMBL/GenBank/DDBJ whole genome shotgun (WGS) entry which is preliminary data.</text>
</comment>
<protein>
    <submittedName>
        <fullName evidence="1">Uncharacterized protein</fullName>
    </submittedName>
</protein>
<name>A0AC61R618_9FIRM</name>
<evidence type="ECO:0000313" key="1">
    <source>
        <dbReference type="EMBL" id="TGY65335.1"/>
    </source>
</evidence>
<evidence type="ECO:0000313" key="2">
    <source>
        <dbReference type="Proteomes" id="UP000308836"/>
    </source>
</evidence>
<organism evidence="1 2">
    <name type="scientific">Dubosiella muris</name>
    <dbReference type="NCBI Taxonomy" id="3038133"/>
    <lineage>
        <taxon>Bacteria</taxon>
        <taxon>Bacillati</taxon>
        <taxon>Bacillota</taxon>
        <taxon>Erysipelotrichia</taxon>
        <taxon>Erysipelotrichales</taxon>
        <taxon>Erysipelotrichaceae</taxon>
        <taxon>Dubosiella</taxon>
    </lineage>
</organism>
<reference evidence="1" key="1">
    <citation type="submission" date="2019-04" db="EMBL/GenBank/DDBJ databases">
        <title>Microbes associate with the intestines of laboratory mice.</title>
        <authorList>
            <person name="Navarre W."/>
            <person name="Wong E."/>
            <person name="Huang K."/>
            <person name="Tropini C."/>
            <person name="Ng K."/>
            <person name="Yu B."/>
        </authorList>
    </citation>
    <scope>NUCLEOTIDE SEQUENCE</scope>
    <source>
        <strain evidence="1">NM09_H32</strain>
    </source>
</reference>
<dbReference type="Proteomes" id="UP000308836">
    <property type="component" value="Unassembled WGS sequence"/>
</dbReference>
<proteinExistence type="predicted"/>
<sequence>MNKNDRQYAKCSILLNEQTALQMEGGKVKLAILPVRRKMWGDVLNDHFKRREEEKKSAYFG</sequence>
<accession>A0AC61R618</accession>
<keyword evidence="2" id="KW-1185">Reference proteome</keyword>